<protein>
    <submittedName>
        <fullName evidence="6">Uncharacterized protein</fullName>
    </submittedName>
</protein>
<keyword evidence="1" id="KW-0677">Repeat</keyword>
<evidence type="ECO:0000259" key="5">
    <source>
        <dbReference type="Pfam" id="PF25598"/>
    </source>
</evidence>
<proteinExistence type="predicted"/>
<dbReference type="Gene3D" id="1.25.10.10">
    <property type="entry name" value="Leucine-rich Repeat Variant"/>
    <property type="match status" value="1"/>
</dbReference>
<evidence type="ECO:0000313" key="6">
    <source>
        <dbReference type="EMBL" id="CAL1397602.1"/>
    </source>
</evidence>
<sequence>MGRVVSQESESPSSPSPSTASSYSPRQAIDVLSSLVSFSHSVKVFAVKWQTIRHKLDELTASLVAIESCDSEQNPILSAILSGIMVCAGDCYDLARRCVDVSYSGKLLMQSDLDVLAARFDRHLGNLSGVCTAGVLSHGGFAIVVSRPGPSACRDDIRFYVRDLLTRLKIGDGEMKKQALVNLSSAVDEDERYGRVVVELGEIVPILVNLLDSPEIEIRDESARLVCSISNFDAHKPILIGAGVIAPLIRVLETGSESGKIMSTRCLIKLTQNSDNAWSVSAHGGVTSLLKLISAADSSPDIISPASAVLKNLLPVEEIKRFMIEEGAISTFIKLSRSPHEAVQITAVEFLQNIASGEEPVNQSVRAMIRILDPNSASTSSTKSRETALRAIENLCFQSRNCISQLTTFGFLDPLLYFLRNGEFSLKELSLKVACRLAGTSDEARKVMGDAGFTPEFVKFLDAKSPEVRVMAGQALLGMLTIPRNKKRFLHDDSSIKIILQLLDDGVAEEEVVEETNQRGSKKVLIQILMSLTASNSGRRKIAGSGYLKSIEKLAEADGSSDGKKLVKKLGAGRIRTLFNGIIWHS</sequence>
<dbReference type="SMART" id="SM00185">
    <property type="entry name" value="ARM"/>
    <property type="match status" value="5"/>
</dbReference>
<name>A0AAV2FHX9_9ROSI</name>
<dbReference type="AlphaFoldDB" id="A0AAV2FHX9"/>
<evidence type="ECO:0000256" key="1">
    <source>
        <dbReference type="ARBA" id="ARBA00022737"/>
    </source>
</evidence>
<dbReference type="InterPro" id="IPR016024">
    <property type="entry name" value="ARM-type_fold"/>
</dbReference>
<dbReference type="PANTHER" id="PTHR46043">
    <property type="entry name" value="ARM REPEAT SUPERFAMILY PROTEIN"/>
    <property type="match status" value="1"/>
</dbReference>
<gene>
    <name evidence="6" type="ORF">LTRI10_LOCUS37887</name>
</gene>
<feature type="domain" description="DUF7032" evidence="4">
    <location>
        <begin position="27"/>
        <end position="135"/>
    </location>
</feature>
<organism evidence="6 7">
    <name type="scientific">Linum trigynum</name>
    <dbReference type="NCBI Taxonomy" id="586398"/>
    <lineage>
        <taxon>Eukaryota</taxon>
        <taxon>Viridiplantae</taxon>
        <taxon>Streptophyta</taxon>
        <taxon>Embryophyta</taxon>
        <taxon>Tracheophyta</taxon>
        <taxon>Spermatophyta</taxon>
        <taxon>Magnoliopsida</taxon>
        <taxon>eudicotyledons</taxon>
        <taxon>Gunneridae</taxon>
        <taxon>Pentapetalae</taxon>
        <taxon>rosids</taxon>
        <taxon>fabids</taxon>
        <taxon>Malpighiales</taxon>
        <taxon>Linaceae</taxon>
        <taxon>Linum</taxon>
    </lineage>
</organism>
<accession>A0AAV2FHX9</accession>
<evidence type="ECO:0000256" key="3">
    <source>
        <dbReference type="SAM" id="MobiDB-lite"/>
    </source>
</evidence>
<dbReference type="Pfam" id="PF25598">
    <property type="entry name" value="ARM_PUB"/>
    <property type="match status" value="1"/>
</dbReference>
<feature type="domain" description="U-box" evidence="5">
    <location>
        <begin position="161"/>
        <end position="356"/>
    </location>
</feature>
<dbReference type="PROSITE" id="PS50176">
    <property type="entry name" value="ARM_REPEAT"/>
    <property type="match status" value="1"/>
</dbReference>
<dbReference type="EMBL" id="OZ034819">
    <property type="protein sequence ID" value="CAL1397602.1"/>
    <property type="molecule type" value="Genomic_DNA"/>
</dbReference>
<feature type="repeat" description="ARM" evidence="2">
    <location>
        <begin position="284"/>
        <end position="328"/>
    </location>
</feature>
<keyword evidence="7" id="KW-1185">Reference proteome</keyword>
<dbReference type="InterPro" id="IPR000225">
    <property type="entry name" value="Armadillo"/>
</dbReference>
<dbReference type="SUPFAM" id="SSF48371">
    <property type="entry name" value="ARM repeat"/>
    <property type="match status" value="1"/>
</dbReference>
<dbReference type="PANTHER" id="PTHR46043:SF5">
    <property type="entry name" value="ARM REPEAT SUPERFAMILY PROTEIN"/>
    <property type="match status" value="1"/>
</dbReference>
<dbReference type="Proteomes" id="UP001497516">
    <property type="component" value="Chromosome 6"/>
</dbReference>
<feature type="region of interest" description="Disordered" evidence="3">
    <location>
        <begin position="1"/>
        <end position="23"/>
    </location>
</feature>
<evidence type="ECO:0000313" key="7">
    <source>
        <dbReference type="Proteomes" id="UP001497516"/>
    </source>
</evidence>
<evidence type="ECO:0000256" key="2">
    <source>
        <dbReference type="PROSITE-ProRule" id="PRU00259"/>
    </source>
</evidence>
<dbReference type="InterPro" id="IPR054296">
    <property type="entry name" value="DUF7032"/>
</dbReference>
<dbReference type="InterPro" id="IPR058678">
    <property type="entry name" value="ARM_PUB"/>
</dbReference>
<evidence type="ECO:0000259" key="4">
    <source>
        <dbReference type="Pfam" id="PF23005"/>
    </source>
</evidence>
<dbReference type="InterPro" id="IPR011989">
    <property type="entry name" value="ARM-like"/>
</dbReference>
<dbReference type="Pfam" id="PF23005">
    <property type="entry name" value="DUF7032"/>
    <property type="match status" value="1"/>
</dbReference>
<reference evidence="6 7" key="1">
    <citation type="submission" date="2024-04" db="EMBL/GenBank/DDBJ databases">
        <authorList>
            <person name="Fracassetti M."/>
        </authorList>
    </citation>
    <scope>NUCLEOTIDE SEQUENCE [LARGE SCALE GENOMIC DNA]</scope>
</reference>